<protein>
    <submittedName>
        <fullName evidence="1">Uncharacterized protein</fullName>
    </submittedName>
</protein>
<sequence length="190" mass="21644">MRCPSFIPARCTGEECLEQERINLENSSLRKFLSFIRSIVCLDDHSPNHKEFPAIIKELEDATGIDARALICFRPGMNNARQRLQWVSSRVTRLQEDIAEKKQNALGQLLQEIVARSGDITILDWVRQPSESNSCLPVYISSHAIPSRTLPSYCRLHLPCTAFRVTEVTLSYNPSQETRCEVKADVLRDL</sequence>
<gene>
    <name evidence="1" type="ORF">F5891DRAFT_1278802</name>
</gene>
<dbReference type="RefSeq" id="XP_041225040.1">
    <property type="nucleotide sequence ID" value="XM_041370337.1"/>
</dbReference>
<evidence type="ECO:0000313" key="2">
    <source>
        <dbReference type="Proteomes" id="UP001195769"/>
    </source>
</evidence>
<reference evidence="1" key="1">
    <citation type="journal article" date="2020" name="New Phytol.">
        <title>Comparative genomics reveals dynamic genome evolution in host specialist ectomycorrhizal fungi.</title>
        <authorList>
            <person name="Lofgren L.A."/>
            <person name="Nguyen N.H."/>
            <person name="Vilgalys R."/>
            <person name="Ruytinx J."/>
            <person name="Liao H.L."/>
            <person name="Branco S."/>
            <person name="Kuo A."/>
            <person name="LaButti K."/>
            <person name="Lipzen A."/>
            <person name="Andreopoulos W."/>
            <person name="Pangilinan J."/>
            <person name="Riley R."/>
            <person name="Hundley H."/>
            <person name="Na H."/>
            <person name="Barry K."/>
            <person name="Grigoriev I.V."/>
            <person name="Stajich J.E."/>
            <person name="Kennedy P.G."/>
        </authorList>
    </citation>
    <scope>NUCLEOTIDE SEQUENCE</scope>
    <source>
        <strain evidence="1">FC203</strain>
    </source>
</reference>
<accession>A0AAD4E6R3</accession>
<name>A0AAD4E6R3_9AGAM</name>
<proteinExistence type="predicted"/>
<dbReference type="EMBL" id="JABBWK010000032">
    <property type="protein sequence ID" value="KAG1899464.1"/>
    <property type="molecule type" value="Genomic_DNA"/>
</dbReference>
<dbReference type="Proteomes" id="UP001195769">
    <property type="component" value="Unassembled WGS sequence"/>
</dbReference>
<comment type="caution">
    <text evidence="1">The sequence shown here is derived from an EMBL/GenBank/DDBJ whole genome shotgun (WGS) entry which is preliminary data.</text>
</comment>
<keyword evidence="2" id="KW-1185">Reference proteome</keyword>
<evidence type="ECO:0000313" key="1">
    <source>
        <dbReference type="EMBL" id="KAG1899464.1"/>
    </source>
</evidence>
<dbReference type="GeneID" id="64664635"/>
<dbReference type="AlphaFoldDB" id="A0AAD4E6R3"/>
<organism evidence="1 2">
    <name type="scientific">Suillus fuscotomentosus</name>
    <dbReference type="NCBI Taxonomy" id="1912939"/>
    <lineage>
        <taxon>Eukaryota</taxon>
        <taxon>Fungi</taxon>
        <taxon>Dikarya</taxon>
        <taxon>Basidiomycota</taxon>
        <taxon>Agaricomycotina</taxon>
        <taxon>Agaricomycetes</taxon>
        <taxon>Agaricomycetidae</taxon>
        <taxon>Boletales</taxon>
        <taxon>Suillineae</taxon>
        <taxon>Suillaceae</taxon>
        <taxon>Suillus</taxon>
    </lineage>
</organism>